<sequence>MSSSSPHPRTIRAVSPPFPSLNHVRHIVLVLSGKGGVGKSSVTAQLALALSQKHGKKVAALDIDLTGPSLPRVLGMAGKSVRQSRAGWVPPYADEEGKNVAVMSMQFLLPNEDDPVVWRGPKKNAMIKQFLQDVVWGPLDYLLIDTPPGTSDEHISIVEYLLRPTQTALAKAEEGDTAGLPTAPSRGPVVTSVLVTTPQQVAVADVKKEVKFARTVGVPVCGVVENMSGFVCPCCGDVTPLFSSGGGQSLATEYDLAFLGSVPVDPTLVRSMETLGGSTGAPAAEGEGESEAKGEGGFVARFKTSNLYEAFGGIAEKVMEAVGDVPTSDATA</sequence>
<dbReference type="GO" id="GO:0002098">
    <property type="term" value="P:tRNA wobble uridine modification"/>
    <property type="evidence" value="ECO:0007669"/>
    <property type="project" value="EnsemblFungi"/>
</dbReference>
<evidence type="ECO:0000256" key="7">
    <source>
        <dbReference type="ARBA" id="ARBA00023004"/>
    </source>
</evidence>
<dbReference type="OMA" id="DCTNVWG"/>
<evidence type="ECO:0000256" key="8">
    <source>
        <dbReference type="ARBA" id="ARBA00023014"/>
    </source>
</evidence>
<feature type="binding site" evidence="9">
    <location>
        <position position="235"/>
    </location>
    <ligand>
        <name>[4Fe-4S] cluster</name>
        <dbReference type="ChEBI" id="CHEBI:49883"/>
        <note>ligand shared between dimeric partners</note>
    </ligand>
</feature>
<accession>A0A139AI26</accession>
<keyword evidence="7 9" id="KW-0408">Iron</keyword>
<dbReference type="PANTHER" id="PTHR23264">
    <property type="entry name" value="NUCLEOTIDE-BINDING PROTEIN NBP35 YEAST -RELATED"/>
    <property type="match status" value="1"/>
</dbReference>
<dbReference type="GO" id="GO:0016887">
    <property type="term" value="F:ATP hydrolysis activity"/>
    <property type="evidence" value="ECO:0007669"/>
    <property type="project" value="EnsemblFungi"/>
</dbReference>
<keyword evidence="12" id="KW-1185">Reference proteome</keyword>
<evidence type="ECO:0000313" key="11">
    <source>
        <dbReference type="EMBL" id="KXS16482.1"/>
    </source>
</evidence>
<evidence type="ECO:0000256" key="3">
    <source>
        <dbReference type="ARBA" id="ARBA00022490"/>
    </source>
</evidence>
<dbReference type="PROSITE" id="PS01215">
    <property type="entry name" value="MRP"/>
    <property type="match status" value="1"/>
</dbReference>
<dbReference type="GO" id="GO:0046872">
    <property type="term" value="F:metal ion binding"/>
    <property type="evidence" value="ECO:0007669"/>
    <property type="project" value="UniProtKB-KW"/>
</dbReference>
<dbReference type="HAMAP" id="MF_02040">
    <property type="entry name" value="Mrp_NBP35"/>
    <property type="match status" value="1"/>
</dbReference>
<dbReference type="STRING" id="1344416.A0A139AI26"/>
<dbReference type="GO" id="GO:0005524">
    <property type="term" value="F:ATP binding"/>
    <property type="evidence" value="ECO:0007669"/>
    <property type="project" value="UniProtKB-KW"/>
</dbReference>
<dbReference type="GO" id="GO:0140663">
    <property type="term" value="F:ATP-dependent FeS chaperone activity"/>
    <property type="evidence" value="ECO:0007669"/>
    <property type="project" value="InterPro"/>
</dbReference>
<dbReference type="EMBL" id="KQ965752">
    <property type="protein sequence ID" value="KXS16482.1"/>
    <property type="molecule type" value="Genomic_DNA"/>
</dbReference>
<evidence type="ECO:0000256" key="9">
    <source>
        <dbReference type="HAMAP-Rule" id="MF_03039"/>
    </source>
</evidence>
<organism evidence="11 12">
    <name type="scientific">Gonapodya prolifera (strain JEL478)</name>
    <name type="common">Monoblepharis prolifera</name>
    <dbReference type="NCBI Taxonomy" id="1344416"/>
    <lineage>
        <taxon>Eukaryota</taxon>
        <taxon>Fungi</taxon>
        <taxon>Fungi incertae sedis</taxon>
        <taxon>Chytridiomycota</taxon>
        <taxon>Chytridiomycota incertae sedis</taxon>
        <taxon>Monoblepharidomycetes</taxon>
        <taxon>Monoblepharidales</taxon>
        <taxon>Gonapodyaceae</taxon>
        <taxon>Gonapodya</taxon>
    </lineage>
</organism>
<dbReference type="InterPro" id="IPR027417">
    <property type="entry name" value="P-loop_NTPase"/>
</dbReference>
<dbReference type="CDD" id="cd02037">
    <property type="entry name" value="Mrp_NBP35"/>
    <property type="match status" value="1"/>
</dbReference>
<comment type="similarity">
    <text evidence="9">Belongs to the Mrp/NBP35 ATP-binding proteins family. NUBP2/CFD1 subfamily.</text>
</comment>
<dbReference type="GO" id="GO:0005829">
    <property type="term" value="C:cytosol"/>
    <property type="evidence" value="ECO:0007669"/>
    <property type="project" value="EnsemblFungi"/>
</dbReference>
<dbReference type="Gene3D" id="3.40.50.300">
    <property type="entry name" value="P-loop containing nucleotide triphosphate hydrolases"/>
    <property type="match status" value="1"/>
</dbReference>
<evidence type="ECO:0000256" key="10">
    <source>
        <dbReference type="SAM" id="MobiDB-lite"/>
    </source>
</evidence>
<reference evidence="11 12" key="1">
    <citation type="journal article" date="2015" name="Genome Biol. Evol.">
        <title>Phylogenomic analyses indicate that early fungi evolved digesting cell walls of algal ancestors of land plants.</title>
        <authorList>
            <person name="Chang Y."/>
            <person name="Wang S."/>
            <person name="Sekimoto S."/>
            <person name="Aerts A.L."/>
            <person name="Choi C."/>
            <person name="Clum A."/>
            <person name="LaButti K.M."/>
            <person name="Lindquist E.A."/>
            <person name="Yee Ngan C."/>
            <person name="Ohm R.A."/>
            <person name="Salamov A.A."/>
            <person name="Grigoriev I.V."/>
            <person name="Spatafora J.W."/>
            <person name="Berbee M.L."/>
        </authorList>
    </citation>
    <scope>NUCLEOTIDE SEQUENCE [LARGE SCALE GENOMIC DNA]</scope>
    <source>
        <strain evidence="11 12">JEL478</strain>
    </source>
</reference>
<evidence type="ECO:0000256" key="6">
    <source>
        <dbReference type="ARBA" id="ARBA00022840"/>
    </source>
</evidence>
<dbReference type="InterPro" id="IPR000808">
    <property type="entry name" value="Mrp-like_CS"/>
</dbReference>
<gene>
    <name evidence="11" type="ORF">M427DRAFT_144792</name>
</gene>
<evidence type="ECO:0000256" key="4">
    <source>
        <dbReference type="ARBA" id="ARBA00022723"/>
    </source>
</evidence>
<comment type="subcellular location">
    <subcellularLocation>
        <location evidence="1 9">Cytoplasm</location>
    </subcellularLocation>
</comment>
<keyword evidence="2 9" id="KW-0004">4Fe-4S</keyword>
<protein>
    <submittedName>
        <fullName evidence="11">p-loop containing nucleoside triphosphate hydrolase protein</fullName>
    </submittedName>
</protein>
<keyword evidence="8 9" id="KW-0411">Iron-sulfur</keyword>
<keyword evidence="5 9" id="KW-0547">Nucleotide-binding</keyword>
<evidence type="ECO:0000256" key="1">
    <source>
        <dbReference type="ARBA" id="ARBA00004496"/>
    </source>
</evidence>
<feature type="region of interest" description="Disordered" evidence="10">
    <location>
        <begin position="273"/>
        <end position="292"/>
    </location>
</feature>
<keyword evidence="11" id="KW-0378">Hydrolase</keyword>
<dbReference type="GO" id="GO:0051539">
    <property type="term" value="F:4 iron, 4 sulfur cluster binding"/>
    <property type="evidence" value="ECO:0007669"/>
    <property type="project" value="UniProtKB-UniRule"/>
</dbReference>
<evidence type="ECO:0000256" key="2">
    <source>
        <dbReference type="ARBA" id="ARBA00022485"/>
    </source>
</evidence>
<dbReference type="OrthoDB" id="1741334at2759"/>
<keyword evidence="3 9" id="KW-0963">Cytoplasm</keyword>
<evidence type="ECO:0000313" key="12">
    <source>
        <dbReference type="Proteomes" id="UP000070544"/>
    </source>
</evidence>
<keyword evidence="4 9" id="KW-0479">Metal-binding</keyword>
<dbReference type="InterPro" id="IPR033756">
    <property type="entry name" value="YlxH/NBP35"/>
</dbReference>
<comment type="function">
    <text evidence="9">Component of the cytosolic iron-sulfur (Fe/S) protein assembly (CIA) machinery. Required for maturation of extramitochondrial Fe-S proteins. The NBP35-CFD1 heterotetramer forms a Fe-S scaffold complex, mediating the de novo assembly of an Fe-S cluster and its transfer to target apoproteins.</text>
</comment>
<proteinExistence type="inferred from homology"/>
<dbReference type="PANTHER" id="PTHR23264:SF19">
    <property type="entry name" value="CYTOSOLIC FE-S CLUSTER ASSEMBLY FACTOR NUBP2"/>
    <property type="match status" value="1"/>
</dbReference>
<keyword evidence="6 9" id="KW-0067">ATP-binding</keyword>
<feature type="binding site" evidence="9">
    <location>
        <begin position="33"/>
        <end position="40"/>
    </location>
    <ligand>
        <name>ATP</name>
        <dbReference type="ChEBI" id="CHEBI:30616"/>
    </ligand>
</feature>
<dbReference type="InterPro" id="IPR028600">
    <property type="entry name" value="NUBP2/Cfd1_eukaryotes"/>
</dbReference>
<feature type="binding site" evidence="9">
    <location>
        <position position="232"/>
    </location>
    <ligand>
        <name>[4Fe-4S] cluster</name>
        <dbReference type="ChEBI" id="CHEBI:49883"/>
        <note>ligand shared between dimeric partners</note>
    </ligand>
</feature>
<dbReference type="InterPro" id="IPR019591">
    <property type="entry name" value="Mrp/NBP35_ATP-bd"/>
</dbReference>
<name>A0A139AI26_GONPJ</name>
<dbReference type="GO" id="GO:0016226">
    <property type="term" value="P:iron-sulfur cluster assembly"/>
    <property type="evidence" value="ECO:0007669"/>
    <property type="project" value="UniProtKB-UniRule"/>
</dbReference>
<dbReference type="Pfam" id="PF10609">
    <property type="entry name" value="ParA"/>
    <property type="match status" value="1"/>
</dbReference>
<evidence type="ECO:0000256" key="5">
    <source>
        <dbReference type="ARBA" id="ARBA00022741"/>
    </source>
</evidence>
<dbReference type="SUPFAM" id="SSF52540">
    <property type="entry name" value="P-loop containing nucleoside triphosphate hydrolases"/>
    <property type="match status" value="1"/>
</dbReference>
<dbReference type="GO" id="GO:1904564">
    <property type="term" value="C:cytosolic [4Fe-4S] assembly scaffold complex"/>
    <property type="evidence" value="ECO:0007669"/>
    <property type="project" value="EnsemblFungi"/>
</dbReference>
<dbReference type="Proteomes" id="UP000070544">
    <property type="component" value="Unassembled WGS sequence"/>
</dbReference>
<dbReference type="HAMAP" id="MF_03039">
    <property type="entry name" value="NUBP2"/>
    <property type="match status" value="1"/>
</dbReference>
<dbReference type="AlphaFoldDB" id="A0A139AI26"/>